<gene>
    <name evidence="12" type="ORF">F9K24_05255</name>
</gene>
<evidence type="ECO:0000256" key="1">
    <source>
        <dbReference type="ARBA" id="ARBA00001966"/>
    </source>
</evidence>
<evidence type="ECO:0000256" key="2">
    <source>
        <dbReference type="ARBA" id="ARBA00022485"/>
    </source>
</evidence>
<dbReference type="InterPro" id="IPR013785">
    <property type="entry name" value="Aldolase_TIM"/>
</dbReference>
<dbReference type="GO" id="GO:0005525">
    <property type="term" value="F:GTP binding"/>
    <property type="evidence" value="ECO:0007669"/>
    <property type="project" value="UniProtKB-KW"/>
</dbReference>
<evidence type="ECO:0000256" key="10">
    <source>
        <dbReference type="ARBA" id="ARBA00023239"/>
    </source>
</evidence>
<evidence type="ECO:0000256" key="5">
    <source>
        <dbReference type="ARBA" id="ARBA00022741"/>
    </source>
</evidence>
<name>A0A833H395_9LEPT</name>
<dbReference type="GO" id="GO:0061799">
    <property type="term" value="F:cyclic pyranopterin monophosphate synthase activity"/>
    <property type="evidence" value="ECO:0007669"/>
    <property type="project" value="TreeGrafter"/>
</dbReference>
<dbReference type="InterPro" id="IPR058240">
    <property type="entry name" value="rSAM_sf"/>
</dbReference>
<feature type="domain" description="Radical SAM core" evidence="11">
    <location>
        <begin position="20"/>
        <end position="238"/>
    </location>
</feature>
<keyword evidence="6" id="KW-0408">Iron</keyword>
<keyword evidence="4" id="KW-0479">Metal-binding</keyword>
<dbReference type="InterPro" id="IPR007197">
    <property type="entry name" value="rSAM"/>
</dbReference>
<dbReference type="Pfam" id="PF06463">
    <property type="entry name" value="Mob_synth_C"/>
    <property type="match status" value="1"/>
</dbReference>
<protein>
    <submittedName>
        <fullName evidence="12">Radical SAM protein</fullName>
    </submittedName>
</protein>
<reference evidence="12 13" key="1">
    <citation type="submission" date="2019-10" db="EMBL/GenBank/DDBJ databases">
        <title>Extracellular Electron Transfer in a Candidatus Methanoperedens spp. Enrichment Culture.</title>
        <authorList>
            <person name="Berger S."/>
            <person name="Rangel Shaw D."/>
            <person name="Berben T."/>
            <person name="In 'T Zandt M."/>
            <person name="Frank J."/>
            <person name="Reimann J."/>
            <person name="Jetten M.S.M."/>
            <person name="Welte C.U."/>
        </authorList>
    </citation>
    <scope>NUCLEOTIDE SEQUENCE [LARGE SCALE GENOMIC DNA]</scope>
    <source>
        <strain evidence="12">SB12</strain>
    </source>
</reference>
<keyword evidence="10" id="KW-0456">Lyase</keyword>
<evidence type="ECO:0000256" key="4">
    <source>
        <dbReference type="ARBA" id="ARBA00022723"/>
    </source>
</evidence>
<organism evidence="12 13">
    <name type="scientific">Leptonema illini</name>
    <dbReference type="NCBI Taxonomy" id="183"/>
    <lineage>
        <taxon>Bacteria</taxon>
        <taxon>Pseudomonadati</taxon>
        <taxon>Spirochaetota</taxon>
        <taxon>Spirochaetia</taxon>
        <taxon>Leptospirales</taxon>
        <taxon>Leptospiraceae</taxon>
        <taxon>Leptonema</taxon>
    </lineage>
</organism>
<comment type="cofactor">
    <cofactor evidence="1">
        <name>[4Fe-4S] cluster</name>
        <dbReference type="ChEBI" id="CHEBI:49883"/>
    </cofactor>
</comment>
<evidence type="ECO:0000256" key="9">
    <source>
        <dbReference type="ARBA" id="ARBA00023150"/>
    </source>
</evidence>
<evidence type="ECO:0000256" key="7">
    <source>
        <dbReference type="ARBA" id="ARBA00023014"/>
    </source>
</evidence>
<evidence type="ECO:0000256" key="6">
    <source>
        <dbReference type="ARBA" id="ARBA00023004"/>
    </source>
</evidence>
<accession>A0A833H395</accession>
<dbReference type="SFLD" id="SFLDG01383">
    <property type="entry name" value="cyclic_pyranopterin_phosphate"/>
    <property type="match status" value="1"/>
</dbReference>
<dbReference type="PROSITE" id="PS51918">
    <property type="entry name" value="RADICAL_SAM"/>
    <property type="match status" value="1"/>
</dbReference>
<keyword evidence="3" id="KW-0949">S-adenosyl-L-methionine</keyword>
<dbReference type="Proteomes" id="UP000460298">
    <property type="component" value="Unassembled WGS sequence"/>
</dbReference>
<dbReference type="SUPFAM" id="SSF102114">
    <property type="entry name" value="Radical SAM enzymes"/>
    <property type="match status" value="1"/>
</dbReference>
<dbReference type="SFLD" id="SFLDG01067">
    <property type="entry name" value="SPASM/twitch_domain_containing"/>
    <property type="match status" value="1"/>
</dbReference>
<proteinExistence type="predicted"/>
<dbReference type="SMART" id="SM00729">
    <property type="entry name" value="Elp3"/>
    <property type="match status" value="1"/>
</dbReference>
<dbReference type="InterPro" id="IPR010505">
    <property type="entry name" value="MoaA_twitch"/>
</dbReference>
<dbReference type="SFLD" id="SFLDS00029">
    <property type="entry name" value="Radical_SAM"/>
    <property type="match status" value="1"/>
</dbReference>
<keyword evidence="7" id="KW-0411">Iron-sulfur</keyword>
<dbReference type="SFLD" id="SFLDG01386">
    <property type="entry name" value="main_SPASM_domain-containing"/>
    <property type="match status" value="1"/>
</dbReference>
<dbReference type="PANTHER" id="PTHR22960">
    <property type="entry name" value="MOLYBDOPTERIN COFACTOR SYNTHESIS PROTEIN A"/>
    <property type="match status" value="1"/>
</dbReference>
<dbReference type="GO" id="GO:0046872">
    <property type="term" value="F:metal ion binding"/>
    <property type="evidence" value="ECO:0007669"/>
    <property type="project" value="UniProtKB-KW"/>
</dbReference>
<dbReference type="Gene3D" id="3.20.20.70">
    <property type="entry name" value="Aldolase class I"/>
    <property type="match status" value="1"/>
</dbReference>
<dbReference type="GO" id="GO:0061798">
    <property type="term" value="F:GTP 3',8'-cyclase activity"/>
    <property type="evidence" value="ECO:0007669"/>
    <property type="project" value="TreeGrafter"/>
</dbReference>
<keyword evidence="9" id="KW-0501">Molybdenum cofactor biosynthesis</keyword>
<sequence>MGAGRYGSVSIAWRRSLMSSVDRSFRSLRLSLTEDCNMACVYCVAEGAERFIRSSVSVETLLDRVKRLHQRLQLTEVRLTGGEPLLFGALPELVSGLQEMQIPRLSLTSNGLLLTDKKAAELKSAGLTDINLSLDAASTTTFARIGAVNGAGLGRVRKAVDAALKADIPTKLNCTVLRSYNDHEIVDLLDFAVERGLVIRYLELMKMGPSIETHDRWFVPVAEMIERIEQRYDVTAFDRGQSATARYYEVRSKVGNDRKGRFGTIANHSEPFCSDCDRLRLSADGNLFGCLSHAIGTPMPADDTELQSVLVSLLNTKKSAFTGSALSMKYIGG</sequence>
<dbReference type="CDD" id="cd01335">
    <property type="entry name" value="Radical_SAM"/>
    <property type="match status" value="1"/>
</dbReference>
<dbReference type="GO" id="GO:0006777">
    <property type="term" value="P:Mo-molybdopterin cofactor biosynthetic process"/>
    <property type="evidence" value="ECO:0007669"/>
    <property type="project" value="UniProtKB-KW"/>
</dbReference>
<dbReference type="PANTHER" id="PTHR22960:SF0">
    <property type="entry name" value="MOLYBDENUM COFACTOR BIOSYNTHESIS PROTEIN 1"/>
    <property type="match status" value="1"/>
</dbReference>
<evidence type="ECO:0000259" key="11">
    <source>
        <dbReference type="PROSITE" id="PS51918"/>
    </source>
</evidence>
<evidence type="ECO:0000256" key="3">
    <source>
        <dbReference type="ARBA" id="ARBA00022691"/>
    </source>
</evidence>
<keyword evidence="2" id="KW-0004">4Fe-4S</keyword>
<dbReference type="EMBL" id="WBUI01000004">
    <property type="protein sequence ID" value="KAB2933877.1"/>
    <property type="molecule type" value="Genomic_DNA"/>
</dbReference>
<keyword evidence="5" id="KW-0547">Nucleotide-binding</keyword>
<dbReference type="InterPro" id="IPR040064">
    <property type="entry name" value="MoaA-like"/>
</dbReference>
<dbReference type="InterPro" id="IPR006638">
    <property type="entry name" value="Elp3/MiaA/NifB-like_rSAM"/>
</dbReference>
<evidence type="ECO:0000313" key="12">
    <source>
        <dbReference type="EMBL" id="KAB2933877.1"/>
    </source>
</evidence>
<dbReference type="AlphaFoldDB" id="A0A833H395"/>
<keyword evidence="8" id="KW-0342">GTP-binding</keyword>
<dbReference type="Pfam" id="PF04055">
    <property type="entry name" value="Radical_SAM"/>
    <property type="match status" value="1"/>
</dbReference>
<dbReference type="InterPro" id="IPR050105">
    <property type="entry name" value="MoCo_biosynth_MoaA/MoaC"/>
</dbReference>
<comment type="caution">
    <text evidence="12">The sequence shown here is derived from an EMBL/GenBank/DDBJ whole genome shotgun (WGS) entry which is preliminary data.</text>
</comment>
<dbReference type="GO" id="GO:0051539">
    <property type="term" value="F:4 iron, 4 sulfur cluster binding"/>
    <property type="evidence" value="ECO:0007669"/>
    <property type="project" value="UniProtKB-KW"/>
</dbReference>
<evidence type="ECO:0000256" key="8">
    <source>
        <dbReference type="ARBA" id="ARBA00023134"/>
    </source>
</evidence>
<evidence type="ECO:0000313" key="13">
    <source>
        <dbReference type="Proteomes" id="UP000460298"/>
    </source>
</evidence>